<evidence type="ECO:0000259" key="1">
    <source>
        <dbReference type="Pfam" id="PF13468"/>
    </source>
</evidence>
<dbReference type="Proteomes" id="UP000279860">
    <property type="component" value="Unassembled WGS sequence"/>
</dbReference>
<dbReference type="AlphaFoldDB" id="A0A3P1YU13"/>
<organism evidence="2 3">
    <name type="scientific">Tannerella forsythia</name>
    <name type="common">Bacteroides forsythus</name>
    <dbReference type="NCBI Taxonomy" id="28112"/>
    <lineage>
        <taxon>Bacteria</taxon>
        <taxon>Pseudomonadati</taxon>
        <taxon>Bacteroidota</taxon>
        <taxon>Bacteroidia</taxon>
        <taxon>Bacteroidales</taxon>
        <taxon>Tannerellaceae</taxon>
        <taxon>Tannerella</taxon>
    </lineage>
</organism>
<reference evidence="2 3" key="1">
    <citation type="submission" date="2018-11" db="EMBL/GenBank/DDBJ databases">
        <title>Genomes From Bacteria Associated with the Canine Oral Cavity: a Test Case for Automated Genome-Based Taxonomic Assignment.</title>
        <authorList>
            <person name="Coil D.A."/>
            <person name="Jospin G."/>
            <person name="Darling A.E."/>
            <person name="Wallis C."/>
            <person name="Davis I.J."/>
            <person name="Harris S."/>
            <person name="Eisen J.A."/>
            <person name="Holcombe L.J."/>
            <person name="O'Flynn C."/>
        </authorList>
    </citation>
    <scope>NUCLEOTIDE SEQUENCE [LARGE SCALE GENOMIC DNA]</scope>
    <source>
        <strain evidence="2 3">OH1426_COT-023</strain>
    </source>
</reference>
<dbReference type="InterPro" id="IPR029068">
    <property type="entry name" value="Glyas_Bleomycin-R_OHBP_Dase"/>
</dbReference>
<evidence type="ECO:0000313" key="2">
    <source>
        <dbReference type="EMBL" id="RRD74208.1"/>
    </source>
</evidence>
<name>A0A3P1YU13_TANFO</name>
<dbReference type="InterPro" id="IPR025870">
    <property type="entry name" value="Glyoxalase-like_dom"/>
</dbReference>
<dbReference type="Pfam" id="PF13468">
    <property type="entry name" value="Glyoxalase_3"/>
    <property type="match status" value="1"/>
</dbReference>
<dbReference type="PROSITE" id="PS51257">
    <property type="entry name" value="PROKAR_LIPOPROTEIN"/>
    <property type="match status" value="1"/>
</dbReference>
<dbReference type="RefSeq" id="WP_124790216.1">
    <property type="nucleotide sequence ID" value="NZ_RQYN01000029.1"/>
</dbReference>
<accession>A0A3P1YU13</accession>
<sequence>MKNCIILISLLFISCSINKKVIEGEIPILKNRMRASHIIYGVDDLPKAVKEWQEKGFYVEYGQDTKDVNALIYFSEGPFIELINAKYISTFQKKIFSLLGWKPLIDRMSNVEIVNKNIGSFCIEKDAGNLDEQIKWLEAKYNEKGFYWKKVKRNDIKGNKLRWKLFFPNNLGLPFLMSYYENVEPKPKNFVHPNGVIGIKKLTLVTDKHSIEILKELVNDNRIIYQIGNRQAEVVDIEFEYDE</sequence>
<dbReference type="EMBL" id="RQYN01000029">
    <property type="protein sequence ID" value="RRD74208.1"/>
    <property type="molecule type" value="Genomic_DNA"/>
</dbReference>
<protein>
    <submittedName>
        <fullName evidence="2">VOC family protein</fullName>
    </submittedName>
</protein>
<comment type="caution">
    <text evidence="2">The sequence shown here is derived from an EMBL/GenBank/DDBJ whole genome shotgun (WGS) entry which is preliminary data.</text>
</comment>
<proteinExistence type="predicted"/>
<gene>
    <name evidence="2" type="ORF">EII41_08350</name>
</gene>
<dbReference type="Gene3D" id="3.10.180.10">
    <property type="entry name" value="2,3-Dihydroxybiphenyl 1,2-Dioxygenase, domain 1"/>
    <property type="match status" value="1"/>
</dbReference>
<feature type="domain" description="Glyoxalase-like" evidence="1">
    <location>
        <begin position="37"/>
        <end position="209"/>
    </location>
</feature>
<evidence type="ECO:0000313" key="3">
    <source>
        <dbReference type="Proteomes" id="UP000279860"/>
    </source>
</evidence>